<keyword evidence="4" id="KW-1185">Reference proteome</keyword>
<reference evidence="3" key="1">
    <citation type="journal article" date="2023" name="Mol. Biol. Evol.">
        <title>Third-Generation Sequencing Reveals the Adaptive Role of the Epigenome in Three Deep-Sea Polychaetes.</title>
        <authorList>
            <person name="Perez M."/>
            <person name="Aroh O."/>
            <person name="Sun Y."/>
            <person name="Lan Y."/>
            <person name="Juniper S.K."/>
            <person name="Young C.R."/>
            <person name="Angers B."/>
            <person name="Qian P.Y."/>
        </authorList>
    </citation>
    <scope>NUCLEOTIDE SEQUENCE</scope>
    <source>
        <strain evidence="3">R07B-5</strain>
    </source>
</reference>
<keyword evidence="2" id="KW-0732">Signal</keyword>
<feature type="region of interest" description="Disordered" evidence="1">
    <location>
        <begin position="134"/>
        <end position="158"/>
    </location>
</feature>
<dbReference type="EMBL" id="JAODUO010001503">
    <property type="protein sequence ID" value="KAK2162736.1"/>
    <property type="molecule type" value="Genomic_DNA"/>
</dbReference>
<comment type="caution">
    <text evidence="3">The sequence shown here is derived from an EMBL/GenBank/DDBJ whole genome shotgun (WGS) entry which is preliminary data.</text>
</comment>
<accession>A0AAD9K0Q0</accession>
<feature type="signal peptide" evidence="2">
    <location>
        <begin position="1"/>
        <end position="18"/>
    </location>
</feature>
<evidence type="ECO:0000313" key="4">
    <source>
        <dbReference type="Proteomes" id="UP001209878"/>
    </source>
</evidence>
<dbReference type="AlphaFoldDB" id="A0AAD9K0Q0"/>
<organism evidence="3 4">
    <name type="scientific">Ridgeia piscesae</name>
    <name type="common">Tubeworm</name>
    <dbReference type="NCBI Taxonomy" id="27915"/>
    <lineage>
        <taxon>Eukaryota</taxon>
        <taxon>Metazoa</taxon>
        <taxon>Spiralia</taxon>
        <taxon>Lophotrochozoa</taxon>
        <taxon>Annelida</taxon>
        <taxon>Polychaeta</taxon>
        <taxon>Sedentaria</taxon>
        <taxon>Canalipalpata</taxon>
        <taxon>Sabellida</taxon>
        <taxon>Siboglinidae</taxon>
        <taxon>Ridgeia</taxon>
    </lineage>
</organism>
<feature type="chain" id="PRO_5042130058" evidence="2">
    <location>
        <begin position="19"/>
        <end position="219"/>
    </location>
</feature>
<feature type="compositionally biased region" description="Acidic residues" evidence="1">
    <location>
        <begin position="94"/>
        <end position="104"/>
    </location>
</feature>
<gene>
    <name evidence="3" type="ORF">NP493_1504g00072</name>
</gene>
<evidence type="ECO:0000256" key="2">
    <source>
        <dbReference type="SAM" id="SignalP"/>
    </source>
</evidence>
<evidence type="ECO:0000256" key="1">
    <source>
        <dbReference type="SAM" id="MobiDB-lite"/>
    </source>
</evidence>
<name>A0AAD9K0Q0_RIDPI</name>
<feature type="region of interest" description="Disordered" evidence="1">
    <location>
        <begin position="61"/>
        <end position="104"/>
    </location>
</feature>
<sequence length="219" mass="24988">MLACQWMILAYLAVSVCPLPTGHPRYRSSVRDERLPRRPERDPILRSVMPKVLLSAATMTEDKTESVEPEANPLVEPQQTAYVDQPDETKGSDSEIDTLSEEETEEIIEKDLETIFEQDGETLNEKVRTTGFGQDRMAEEEIGNPDEEEEEEETLPGQNEETIREVFTGIRVRVIYGLLRLGEILQELIALEPSESATDTKEIFETWAMQTQRVLDQCK</sequence>
<dbReference type="Proteomes" id="UP001209878">
    <property type="component" value="Unassembled WGS sequence"/>
</dbReference>
<protein>
    <submittedName>
        <fullName evidence="3">Uncharacterized protein</fullName>
    </submittedName>
</protein>
<feature type="compositionally biased region" description="Acidic residues" evidence="1">
    <location>
        <begin position="138"/>
        <end position="154"/>
    </location>
</feature>
<proteinExistence type="predicted"/>
<evidence type="ECO:0000313" key="3">
    <source>
        <dbReference type="EMBL" id="KAK2162736.1"/>
    </source>
</evidence>